<dbReference type="PATRIC" id="fig|1299334.3.peg.7649"/>
<protein>
    <submittedName>
        <fullName evidence="3">Uncharacterized protein</fullName>
    </submittedName>
</protein>
<proteinExistence type="predicted"/>
<dbReference type="AlphaFoldDB" id="X7ZUT4"/>
<organism evidence="3">
    <name type="scientific">Mycobacterium xenopi 4042</name>
    <dbReference type="NCBI Taxonomy" id="1299334"/>
    <lineage>
        <taxon>Bacteria</taxon>
        <taxon>Bacillati</taxon>
        <taxon>Actinomycetota</taxon>
        <taxon>Actinomycetes</taxon>
        <taxon>Mycobacteriales</taxon>
        <taxon>Mycobacteriaceae</taxon>
        <taxon>Mycobacterium</taxon>
    </lineage>
</organism>
<dbReference type="EMBL" id="JAOB01000069">
    <property type="protein sequence ID" value="EUA23372.1"/>
    <property type="molecule type" value="Genomic_DNA"/>
</dbReference>
<evidence type="ECO:0000256" key="2">
    <source>
        <dbReference type="SAM" id="SignalP"/>
    </source>
</evidence>
<gene>
    <name evidence="3" type="ORF">I553_5708</name>
</gene>
<feature type="chain" id="PRO_5004983243" evidence="2">
    <location>
        <begin position="25"/>
        <end position="69"/>
    </location>
</feature>
<keyword evidence="2" id="KW-0732">Signal</keyword>
<sequence>MGKRLVAALGGAGLMLGLAPLSSAASNTATTLFPSTRRLSSRRTSSSTVTGQRAVAISPPAPTCAHPMG</sequence>
<feature type="compositionally biased region" description="Low complexity" evidence="1">
    <location>
        <begin position="35"/>
        <end position="50"/>
    </location>
</feature>
<name>X7ZUT4_MYCXE</name>
<reference evidence="3" key="1">
    <citation type="submission" date="2014-01" db="EMBL/GenBank/DDBJ databases">
        <authorList>
            <person name="Brown-Elliot B."/>
            <person name="Wallace R."/>
            <person name="Lenaerts A."/>
            <person name="Ordway D."/>
            <person name="DeGroote M.A."/>
            <person name="Parker T."/>
            <person name="Sizemore C."/>
            <person name="Tallon L.J."/>
            <person name="Sadzewicz L.K."/>
            <person name="Sengamalay N."/>
            <person name="Fraser C.M."/>
            <person name="Hine E."/>
            <person name="Shefchek K.A."/>
            <person name="Das S.P."/>
            <person name="Tettelin H."/>
        </authorList>
    </citation>
    <scope>NUCLEOTIDE SEQUENCE [LARGE SCALE GENOMIC DNA]</scope>
    <source>
        <strain evidence="3">4042</strain>
    </source>
</reference>
<feature type="region of interest" description="Disordered" evidence="1">
    <location>
        <begin position="35"/>
        <end position="69"/>
    </location>
</feature>
<comment type="caution">
    <text evidence="3">The sequence shown here is derived from an EMBL/GenBank/DDBJ whole genome shotgun (WGS) entry which is preliminary data.</text>
</comment>
<accession>X7ZUT4</accession>
<feature type="signal peptide" evidence="2">
    <location>
        <begin position="1"/>
        <end position="24"/>
    </location>
</feature>
<evidence type="ECO:0000256" key="1">
    <source>
        <dbReference type="SAM" id="MobiDB-lite"/>
    </source>
</evidence>
<evidence type="ECO:0000313" key="3">
    <source>
        <dbReference type="EMBL" id="EUA23372.1"/>
    </source>
</evidence>